<evidence type="ECO:0000259" key="1">
    <source>
        <dbReference type="Pfam" id="PF13575"/>
    </source>
</evidence>
<dbReference type="PIRSF" id="PIRSF037228">
    <property type="entry name" value="Lant_mod_RumM"/>
    <property type="match status" value="1"/>
</dbReference>
<dbReference type="Pfam" id="PF05147">
    <property type="entry name" value="LANC_like"/>
    <property type="match status" value="1"/>
</dbReference>
<dbReference type="SMART" id="SM01260">
    <property type="entry name" value="LANC_like"/>
    <property type="match status" value="1"/>
</dbReference>
<dbReference type="RefSeq" id="WP_133820018.1">
    <property type="nucleotide sequence ID" value="NZ_SNZH01000011.1"/>
</dbReference>
<accession>A0A4R6YSU1</accession>
<dbReference type="InterPro" id="IPR017146">
    <property type="entry name" value="Lanti_2_LanM"/>
</dbReference>
<reference evidence="2 3" key="1">
    <citation type="submission" date="2019-03" db="EMBL/GenBank/DDBJ databases">
        <title>Genomic Encyclopedia of Type Strains, Phase IV (KMG-IV): sequencing the most valuable type-strain genomes for metagenomic binning, comparative biology and taxonomic classification.</title>
        <authorList>
            <person name="Goeker M."/>
        </authorList>
    </citation>
    <scope>NUCLEOTIDE SEQUENCE [LARGE SCALE GENOMIC DNA]</scope>
    <source>
        <strain evidence="2 3">DSM 21667</strain>
    </source>
</reference>
<comment type="caution">
    <text evidence="2">The sequence shown here is derived from an EMBL/GenBank/DDBJ whole genome shotgun (WGS) entry which is preliminary data.</text>
</comment>
<dbReference type="InterPro" id="IPR012341">
    <property type="entry name" value="6hp_glycosidase-like_sf"/>
</dbReference>
<dbReference type="GO" id="GO:0005975">
    <property type="term" value="P:carbohydrate metabolic process"/>
    <property type="evidence" value="ECO:0007669"/>
    <property type="project" value="InterPro"/>
</dbReference>
<organism evidence="2 3">
    <name type="scientific">Tahibacter aquaticus</name>
    <dbReference type="NCBI Taxonomy" id="520092"/>
    <lineage>
        <taxon>Bacteria</taxon>
        <taxon>Pseudomonadati</taxon>
        <taxon>Pseudomonadota</taxon>
        <taxon>Gammaproteobacteria</taxon>
        <taxon>Lysobacterales</taxon>
        <taxon>Rhodanobacteraceae</taxon>
        <taxon>Tahibacter</taxon>
    </lineage>
</organism>
<sequence>MPTLASSAPAATFADIVDRHTRSSREALAADLVQLAPMLDAAEIALIAHAADAALTESARLKLNRVLLLELHAAQRAGELDAPDEAARFARFVSQAQTESFDRHLQQRYPALWPRLQQSLRQQRLALREMAARLVADRAVLATLLGQPAGRLSAINLGMGDLHAGGHAVAQLQFEGGRLLYKPRSLRIDQCLDTLLQNLFGDDPLRIRVPAVVDRSDYGWAAFVMHRHCANEAELQRFYRGLGEWLGVLRLIGGVDIHHENLIACGPVPVVVDPESLFALVASAPPSGNGHAYDLASNLAFTSVVRTGIVPFRSETPGFSGVDLSAAGSLPGQQPKVHAPVIADEGTTRAHLKLVDVDVQHAQNHPCPQPDVSRFWNELSEGFLAVSTALRTLDARGGLAPLLDSFRGCMARDVRRPTQAYVEIARMLWHPASLHDAPAARIRARELLRRNAALTLATPVQDDEIEAEIDALCSGDIPVFAAPLAAERIGASLNDWRHMRTDLEELTVRCALVATNLNRTGGENERDGRHFFARQPHTTRLETRRRILAADAVERLLRLAVRGNDGSVTWITPETSRGNWLVQPVRQDLYFGLGGVLVGLAGYRREVLGGRADPVAGIDESLAGALQVLRALDASTPSQQTGGYDGLGARIWIWLTLSDLLQQPGLLDHAIAAAAQLEQIGFAGDNNLDIIDGCSGAIVPLLQLAEATADARWLAVAAQAGRHLEARAVIDAEGARWLTPVFPEPVGGFAHGAAGIAWALARLALSGAGDAADRARWQALSEQGFAFQSGLYEEDLNNWLDKRQRDAQTTFHTWCNGSVGIGMAAADLYARTGHADHLLTLRRAVRASQGMWGISHTLCHGDMSLCELFLRAARLDPEHCAVDPQEPVAQVVSSIEENRGFIGSMTRAAFTPGLMTGLSGAIHGLNRLHADCAVPSPLLFERRVG</sequence>
<dbReference type="GO" id="GO:0031179">
    <property type="term" value="P:peptide modification"/>
    <property type="evidence" value="ECO:0007669"/>
    <property type="project" value="InterPro"/>
</dbReference>
<dbReference type="CDD" id="cd04792">
    <property type="entry name" value="LanM-like"/>
    <property type="match status" value="1"/>
</dbReference>
<dbReference type="SUPFAM" id="SSF158745">
    <property type="entry name" value="LanC-like"/>
    <property type="match status" value="1"/>
</dbReference>
<name>A0A4R6YSU1_9GAMM</name>
<feature type="domain" description="Lantibiotic biosynthesis protein dehydration" evidence="1">
    <location>
        <begin position="109"/>
        <end position="481"/>
    </location>
</feature>
<dbReference type="EMBL" id="SNZH01000011">
    <property type="protein sequence ID" value="TDR41273.1"/>
    <property type="molecule type" value="Genomic_DNA"/>
</dbReference>
<gene>
    <name evidence="2" type="ORF">DFR29_111187</name>
</gene>
<evidence type="ECO:0000313" key="2">
    <source>
        <dbReference type="EMBL" id="TDR41273.1"/>
    </source>
</evidence>
<keyword evidence="3" id="KW-1185">Reference proteome</keyword>
<dbReference type="OrthoDB" id="9148343at2"/>
<proteinExistence type="predicted"/>
<dbReference type="Pfam" id="PF13575">
    <property type="entry name" value="DUF4135"/>
    <property type="match status" value="1"/>
</dbReference>
<evidence type="ECO:0000313" key="3">
    <source>
        <dbReference type="Proteomes" id="UP000295293"/>
    </source>
</evidence>
<dbReference type="InterPro" id="IPR007822">
    <property type="entry name" value="LANC-like"/>
</dbReference>
<dbReference type="PRINTS" id="PR01950">
    <property type="entry name" value="LANCSUPER"/>
</dbReference>
<dbReference type="InterPro" id="IPR025410">
    <property type="entry name" value="Lant_dehyd"/>
</dbReference>
<protein>
    <submittedName>
        <fullName evidence="2">Type 2 lantibiotic biosynthesis protein LanM</fullName>
    </submittedName>
</protein>
<dbReference type="Gene3D" id="1.50.10.10">
    <property type="match status" value="1"/>
</dbReference>
<dbReference type="NCBIfam" id="TIGR03897">
    <property type="entry name" value="lanti_2_LanM"/>
    <property type="match status" value="1"/>
</dbReference>
<dbReference type="Proteomes" id="UP000295293">
    <property type="component" value="Unassembled WGS sequence"/>
</dbReference>
<dbReference type="AlphaFoldDB" id="A0A4R6YSU1"/>